<comment type="caution">
    <text evidence="2">The sequence shown here is derived from an EMBL/GenBank/DDBJ whole genome shotgun (WGS) entry which is preliminary data.</text>
</comment>
<feature type="domain" description="2EXR" evidence="1">
    <location>
        <begin position="25"/>
        <end position="106"/>
    </location>
</feature>
<evidence type="ECO:0000259" key="1">
    <source>
        <dbReference type="Pfam" id="PF20150"/>
    </source>
</evidence>
<protein>
    <recommendedName>
        <fullName evidence="1">2EXR domain-containing protein</fullName>
    </recommendedName>
</protein>
<evidence type="ECO:0000313" key="3">
    <source>
        <dbReference type="Proteomes" id="UP001595075"/>
    </source>
</evidence>
<evidence type="ECO:0000313" key="2">
    <source>
        <dbReference type="EMBL" id="KAL2059770.1"/>
    </source>
</evidence>
<organism evidence="2 3">
    <name type="scientific">Oculimacula yallundae</name>
    <dbReference type="NCBI Taxonomy" id="86028"/>
    <lineage>
        <taxon>Eukaryota</taxon>
        <taxon>Fungi</taxon>
        <taxon>Dikarya</taxon>
        <taxon>Ascomycota</taxon>
        <taxon>Pezizomycotina</taxon>
        <taxon>Leotiomycetes</taxon>
        <taxon>Helotiales</taxon>
        <taxon>Ploettnerulaceae</taxon>
        <taxon>Oculimacula</taxon>
    </lineage>
</organism>
<proteinExistence type="predicted"/>
<dbReference type="Pfam" id="PF20150">
    <property type="entry name" value="2EXR"/>
    <property type="match status" value="1"/>
</dbReference>
<keyword evidence="3" id="KW-1185">Reference proteome</keyword>
<dbReference type="InterPro" id="IPR045518">
    <property type="entry name" value="2EXR"/>
</dbReference>
<dbReference type="Proteomes" id="UP001595075">
    <property type="component" value="Unassembled WGS sequence"/>
</dbReference>
<accession>A0ABR4BPR7</accession>
<gene>
    <name evidence="2" type="ORF">VTL71DRAFT_10154</name>
</gene>
<dbReference type="PANTHER" id="PTHR35910">
    <property type="entry name" value="2EXR DOMAIN-CONTAINING PROTEIN"/>
    <property type="match status" value="1"/>
</dbReference>
<sequence>MASMEITTIPKVSEPISGPLPTIGFPQFAKLPVELQIRIWEEVHHKERVLRLDLGVDSLSTNLLHVCRESRAVTQRQFTTHRGEIYSDGTAFGTVATPPVKFQIWINKNGRDILHLTPLYRPSFPSTQSVPVDPADPSSFAVTNFKAMDELVCVRPEGGKPFENLNRVMVETGRNQLQHLGAEGRLEELEKWSSLYAGLVVKNKPEEKYAVRLGINLSELFVVWRNREFDATRVDLQYLGERARCVMPAKQTHCEQLNCPSEHVFLYEEGRICRRLLLHPYVDSVLRSIAGSFTATMKLYHDAVRNGEFGPTPVQLRWPDIVLLG</sequence>
<reference evidence="2 3" key="1">
    <citation type="journal article" date="2024" name="Commun. Biol.">
        <title>Comparative genomic analysis of thermophilic fungi reveals convergent evolutionary adaptations and gene losses.</title>
        <authorList>
            <person name="Steindorff A.S."/>
            <person name="Aguilar-Pontes M.V."/>
            <person name="Robinson A.J."/>
            <person name="Andreopoulos B."/>
            <person name="LaButti K."/>
            <person name="Kuo A."/>
            <person name="Mondo S."/>
            <person name="Riley R."/>
            <person name="Otillar R."/>
            <person name="Haridas S."/>
            <person name="Lipzen A."/>
            <person name="Grimwood J."/>
            <person name="Schmutz J."/>
            <person name="Clum A."/>
            <person name="Reid I.D."/>
            <person name="Moisan M.C."/>
            <person name="Butler G."/>
            <person name="Nguyen T.T.M."/>
            <person name="Dewar K."/>
            <person name="Conant G."/>
            <person name="Drula E."/>
            <person name="Henrissat B."/>
            <person name="Hansel C."/>
            <person name="Singer S."/>
            <person name="Hutchinson M.I."/>
            <person name="de Vries R.P."/>
            <person name="Natvig D.O."/>
            <person name="Powell A.J."/>
            <person name="Tsang A."/>
            <person name="Grigoriev I.V."/>
        </authorList>
    </citation>
    <scope>NUCLEOTIDE SEQUENCE [LARGE SCALE GENOMIC DNA]</scope>
    <source>
        <strain evidence="2 3">CBS 494.80</strain>
    </source>
</reference>
<dbReference type="PANTHER" id="PTHR35910:SF6">
    <property type="entry name" value="2EXR DOMAIN-CONTAINING PROTEIN"/>
    <property type="match status" value="1"/>
</dbReference>
<dbReference type="EMBL" id="JAZHXI010000026">
    <property type="protein sequence ID" value="KAL2059770.1"/>
    <property type="molecule type" value="Genomic_DNA"/>
</dbReference>
<name>A0ABR4BPR7_9HELO</name>